<dbReference type="Pfam" id="PF08577">
    <property type="entry name" value="PI31_Prot_C"/>
    <property type="match status" value="1"/>
</dbReference>
<dbReference type="GO" id="GO:0070628">
    <property type="term" value="F:proteasome binding"/>
    <property type="evidence" value="ECO:0007669"/>
    <property type="project" value="InterPro"/>
</dbReference>
<dbReference type="PANTHER" id="PTHR13266:SF1">
    <property type="entry name" value="PROTEASOME INHIBITOR PI31 SUBUNIT"/>
    <property type="match status" value="1"/>
</dbReference>
<evidence type="ECO:0000256" key="3">
    <source>
        <dbReference type="ARBA" id="ARBA00006405"/>
    </source>
</evidence>
<feature type="compositionally biased region" description="Gly residues" evidence="11">
    <location>
        <begin position="316"/>
        <end position="325"/>
    </location>
</feature>
<evidence type="ECO:0000256" key="9">
    <source>
        <dbReference type="ARBA" id="ARBA00022990"/>
    </source>
</evidence>
<comment type="subcellular location">
    <subcellularLocation>
        <location evidence="2">Cytoplasm</location>
    </subcellularLocation>
    <subcellularLocation>
        <location evidence="1">Endoplasmic reticulum</location>
    </subcellularLocation>
</comment>
<evidence type="ECO:0000256" key="10">
    <source>
        <dbReference type="ARBA" id="ARBA00024805"/>
    </source>
</evidence>
<comment type="function">
    <text evidence="10">Plays an important role in control of proteasome function. Inhibits the hydrolysis of protein and peptide substrates by the 20S proteasome. Also inhibits the activation of the proteasome by the proteasome regulatory proteins PA700 and PA28.</text>
</comment>
<feature type="domain" description="PI31 proteasome regulator N-terminal" evidence="13">
    <location>
        <begin position="29"/>
        <end position="186"/>
    </location>
</feature>
<evidence type="ECO:0000256" key="4">
    <source>
        <dbReference type="ARBA" id="ARBA00022481"/>
    </source>
</evidence>
<feature type="compositionally biased region" description="Low complexity" evidence="11">
    <location>
        <begin position="257"/>
        <end position="271"/>
    </location>
</feature>
<dbReference type="InterPro" id="IPR045128">
    <property type="entry name" value="PI31-like"/>
</dbReference>
<evidence type="ECO:0000256" key="8">
    <source>
        <dbReference type="ARBA" id="ARBA00022942"/>
    </source>
</evidence>
<name>A0A0F4GYM1_9PEZI</name>
<evidence type="ECO:0000256" key="7">
    <source>
        <dbReference type="ARBA" id="ARBA00022824"/>
    </source>
</evidence>
<dbReference type="GO" id="GO:0000502">
    <property type="term" value="C:proteasome complex"/>
    <property type="evidence" value="ECO:0007669"/>
    <property type="project" value="UniProtKB-KW"/>
</dbReference>
<proteinExistence type="inferred from homology"/>
<keyword evidence="4" id="KW-0488">Methylation</keyword>
<protein>
    <submittedName>
        <fullName evidence="14">Pi31 proteasome regulator like protein</fullName>
    </submittedName>
</protein>
<feature type="compositionally biased region" description="Gly residues" evidence="11">
    <location>
        <begin position="341"/>
        <end position="355"/>
    </location>
</feature>
<reference evidence="14 15" key="1">
    <citation type="submission" date="2015-03" db="EMBL/GenBank/DDBJ databases">
        <title>RNA-seq based gene annotation and comparative genomics of four Zymoseptoria species reveal species-specific pathogenicity related genes and transposable element activity.</title>
        <authorList>
            <person name="Grandaubert J."/>
            <person name="Bhattacharyya A."/>
            <person name="Stukenbrock E.H."/>
        </authorList>
    </citation>
    <scope>NUCLEOTIDE SEQUENCE [LARGE SCALE GENOMIC DNA]</scope>
    <source>
        <strain evidence="14 15">Zb18110</strain>
    </source>
</reference>
<feature type="region of interest" description="Disordered" evidence="11">
    <location>
        <begin position="185"/>
        <end position="273"/>
    </location>
</feature>
<dbReference type="InterPro" id="IPR013886">
    <property type="entry name" value="PI31_Prot_C"/>
</dbReference>
<dbReference type="EMBL" id="LAFY01000055">
    <property type="protein sequence ID" value="KJY02364.1"/>
    <property type="molecule type" value="Genomic_DNA"/>
</dbReference>
<organism evidence="14 15">
    <name type="scientific">Zymoseptoria brevis</name>
    <dbReference type="NCBI Taxonomy" id="1047168"/>
    <lineage>
        <taxon>Eukaryota</taxon>
        <taxon>Fungi</taxon>
        <taxon>Dikarya</taxon>
        <taxon>Ascomycota</taxon>
        <taxon>Pezizomycotina</taxon>
        <taxon>Dothideomycetes</taxon>
        <taxon>Dothideomycetidae</taxon>
        <taxon>Mycosphaerellales</taxon>
        <taxon>Mycosphaerellaceae</taxon>
        <taxon>Zymoseptoria</taxon>
    </lineage>
</organism>
<keyword evidence="8 14" id="KW-0647">Proteasome</keyword>
<dbReference type="Pfam" id="PF11566">
    <property type="entry name" value="PI31_Prot_N"/>
    <property type="match status" value="1"/>
</dbReference>
<keyword evidence="7" id="KW-0256">Endoplasmic reticulum</keyword>
<sequence length="370" mass="39514">MADRIPPENVLSGAYLSRVMVASLPTDVSPHLKTPADAIALGTHASMLAVGFRLVGLGEDHRIEAQSDSKETQPLPSEWNAQNGSYAFRYKHQQSSMEFLVKISRMGSKVVVNAMGLGDDRTCTFDLKATDFVSEGNLPLTIEGTNKDEADKKVIDTFISVGRLSDLGSLMRVKLIQKLVPSLNKEGYEEEQEASSSNTREPAPGREDNRPRRDPLREDRDPLAQPYPLHDPLAQPRRPRGPLPEPIPGFEDEFEVQRPPRGIGQPGGYPRIGDRDLYPQGLGPNDPFRGGMGPGFGGGMGGGGMHPTFDDPLFAGQGGRGGGYGPQAPPGSRFDPPFGPGGPGGGHPRGSGMGGRPPNPFGGFGGGDFI</sequence>
<dbReference type="AlphaFoldDB" id="A0A0F4GYM1"/>
<dbReference type="OrthoDB" id="68090at2759"/>
<evidence type="ECO:0000259" key="12">
    <source>
        <dbReference type="Pfam" id="PF08577"/>
    </source>
</evidence>
<dbReference type="PANTHER" id="PTHR13266">
    <property type="entry name" value="PROTEASOME INHIBITOR"/>
    <property type="match status" value="1"/>
</dbReference>
<dbReference type="GO" id="GO:0005783">
    <property type="term" value="C:endoplasmic reticulum"/>
    <property type="evidence" value="ECO:0007669"/>
    <property type="project" value="UniProtKB-SubCell"/>
</dbReference>
<dbReference type="Gene3D" id="3.40.1000.30">
    <property type="match status" value="1"/>
</dbReference>
<keyword evidence="9" id="KW-0007">Acetylation</keyword>
<evidence type="ECO:0000313" key="14">
    <source>
        <dbReference type="EMBL" id="KJY02364.1"/>
    </source>
</evidence>
<dbReference type="STRING" id="1047168.A0A0F4GYM1"/>
<dbReference type="GO" id="GO:0043161">
    <property type="term" value="P:proteasome-mediated ubiquitin-dependent protein catabolic process"/>
    <property type="evidence" value="ECO:0007669"/>
    <property type="project" value="InterPro"/>
</dbReference>
<evidence type="ECO:0000256" key="2">
    <source>
        <dbReference type="ARBA" id="ARBA00004496"/>
    </source>
</evidence>
<evidence type="ECO:0000256" key="1">
    <source>
        <dbReference type="ARBA" id="ARBA00004240"/>
    </source>
</evidence>
<keyword evidence="6" id="KW-0597">Phosphoprotein</keyword>
<dbReference type="Proteomes" id="UP000033647">
    <property type="component" value="Unassembled WGS sequence"/>
</dbReference>
<evidence type="ECO:0000313" key="15">
    <source>
        <dbReference type="Proteomes" id="UP000033647"/>
    </source>
</evidence>
<accession>A0A0F4GYM1</accession>
<feature type="region of interest" description="Disordered" evidence="11">
    <location>
        <begin position="305"/>
        <end position="370"/>
    </location>
</feature>
<feature type="compositionally biased region" description="Basic and acidic residues" evidence="11">
    <location>
        <begin position="203"/>
        <end position="222"/>
    </location>
</feature>
<evidence type="ECO:0000259" key="13">
    <source>
        <dbReference type="Pfam" id="PF11566"/>
    </source>
</evidence>
<keyword evidence="15" id="KW-1185">Reference proteome</keyword>
<dbReference type="InterPro" id="IPR021625">
    <property type="entry name" value="PI31_Prot_N"/>
</dbReference>
<evidence type="ECO:0000256" key="6">
    <source>
        <dbReference type="ARBA" id="ARBA00022553"/>
    </source>
</evidence>
<comment type="similarity">
    <text evidence="3">Belongs to the proteasome inhibitor PI31 family.</text>
</comment>
<keyword evidence="5" id="KW-0963">Cytoplasm</keyword>
<feature type="domain" description="PI31 proteasome regulator C-terminal" evidence="12">
    <location>
        <begin position="272"/>
        <end position="340"/>
    </location>
</feature>
<gene>
    <name evidence="14" type="ORF">TI39_contig58g00004</name>
</gene>
<dbReference type="GO" id="GO:0004866">
    <property type="term" value="F:endopeptidase inhibitor activity"/>
    <property type="evidence" value="ECO:0007669"/>
    <property type="project" value="InterPro"/>
</dbReference>
<comment type="caution">
    <text evidence="14">The sequence shown here is derived from an EMBL/GenBank/DDBJ whole genome shotgun (WGS) entry which is preliminary data.</text>
</comment>
<evidence type="ECO:0000256" key="11">
    <source>
        <dbReference type="SAM" id="MobiDB-lite"/>
    </source>
</evidence>
<evidence type="ECO:0000256" key="5">
    <source>
        <dbReference type="ARBA" id="ARBA00022490"/>
    </source>
</evidence>